<keyword evidence="2 10" id="KW-0723">Serine/threonine-protein kinase</keyword>
<evidence type="ECO:0000256" key="10">
    <source>
        <dbReference type="RuleBase" id="RU364109"/>
    </source>
</evidence>
<dbReference type="PROSITE" id="PS00916">
    <property type="entry name" value="PI3_4_KINASE_2"/>
    <property type="match status" value="1"/>
</dbReference>
<keyword evidence="6 10" id="KW-0418">Kinase</keyword>
<evidence type="ECO:0000256" key="3">
    <source>
        <dbReference type="ARBA" id="ARBA00022679"/>
    </source>
</evidence>
<proteinExistence type="inferred from homology"/>
<dbReference type="PROSITE" id="PS51189">
    <property type="entry name" value="FAT"/>
    <property type="match status" value="1"/>
</dbReference>
<dbReference type="InterPro" id="IPR014009">
    <property type="entry name" value="PIK_FAT"/>
</dbReference>
<dbReference type="PANTHER" id="PTHR11139">
    <property type="entry name" value="ATAXIA TELANGIECTASIA MUTATED ATM -RELATED"/>
    <property type="match status" value="1"/>
</dbReference>
<dbReference type="InterPro" id="IPR018936">
    <property type="entry name" value="PI3/4_kinase_CS"/>
</dbReference>
<keyword evidence="4" id="KW-0677">Repeat</keyword>
<dbReference type="SMART" id="SM01346">
    <property type="entry name" value="DUF3385"/>
    <property type="match status" value="1"/>
</dbReference>
<dbReference type="InterPro" id="IPR003152">
    <property type="entry name" value="FATC_dom"/>
</dbReference>
<dbReference type="SMART" id="SM01343">
    <property type="entry name" value="FATC"/>
    <property type="match status" value="1"/>
</dbReference>
<dbReference type="Pfam" id="PF11865">
    <property type="entry name" value="mTOR_dom"/>
    <property type="match status" value="1"/>
</dbReference>
<dbReference type="GO" id="GO:0044877">
    <property type="term" value="F:protein-containing complex binding"/>
    <property type="evidence" value="ECO:0007669"/>
    <property type="project" value="InterPro"/>
</dbReference>
<dbReference type="CDD" id="cd05169">
    <property type="entry name" value="PIKKc_TOR"/>
    <property type="match status" value="1"/>
</dbReference>
<dbReference type="SUPFAM" id="SSF48371">
    <property type="entry name" value="ARM repeat"/>
    <property type="match status" value="1"/>
</dbReference>
<keyword evidence="7 10" id="KW-0067">ATP-binding</keyword>
<dbReference type="Proteomes" id="UP000245383">
    <property type="component" value="Unassembled WGS sequence"/>
</dbReference>
<evidence type="ECO:0000256" key="4">
    <source>
        <dbReference type="ARBA" id="ARBA00022737"/>
    </source>
</evidence>
<dbReference type="FunFam" id="1.10.1070.11:FF:000029">
    <property type="entry name" value="Serine/threonine-protein kinase TOR"/>
    <property type="match status" value="1"/>
</dbReference>
<dbReference type="GO" id="GO:0005737">
    <property type="term" value="C:cytoplasm"/>
    <property type="evidence" value="ECO:0007669"/>
    <property type="project" value="TreeGrafter"/>
</dbReference>
<dbReference type="InterPro" id="IPR000403">
    <property type="entry name" value="PI3/4_kinase_cat_dom"/>
</dbReference>
<dbReference type="InterPro" id="IPR016024">
    <property type="entry name" value="ARM-type_fold"/>
</dbReference>
<dbReference type="EMBL" id="MBFR01000187">
    <property type="protein sequence ID" value="PVU91733.1"/>
    <property type="molecule type" value="Genomic_DNA"/>
</dbReference>
<evidence type="ECO:0000256" key="1">
    <source>
        <dbReference type="ARBA" id="ARBA00011031"/>
    </source>
</evidence>
<dbReference type="FunFam" id="1.20.120.150:FF:000001">
    <property type="entry name" value="Serine/threonine-protein kinase TOR"/>
    <property type="match status" value="1"/>
</dbReference>
<evidence type="ECO:0000259" key="11">
    <source>
        <dbReference type="PROSITE" id="PS50290"/>
    </source>
</evidence>
<dbReference type="InterPro" id="IPR057564">
    <property type="entry name" value="HEAT_ATR"/>
</dbReference>
<dbReference type="PROSITE" id="PS50290">
    <property type="entry name" value="PI3_4_KINASE_3"/>
    <property type="match status" value="1"/>
</dbReference>
<evidence type="ECO:0000259" key="12">
    <source>
        <dbReference type="PROSITE" id="PS51189"/>
    </source>
</evidence>
<dbReference type="GO" id="GO:0031929">
    <property type="term" value="P:TOR signaling"/>
    <property type="evidence" value="ECO:0007669"/>
    <property type="project" value="TreeGrafter"/>
</dbReference>
<dbReference type="InterPro" id="IPR026683">
    <property type="entry name" value="TOR_cat"/>
</dbReference>
<dbReference type="InterPro" id="IPR011989">
    <property type="entry name" value="ARM-like"/>
</dbReference>
<dbReference type="InterPro" id="IPR024585">
    <property type="entry name" value="mTOR_dom"/>
</dbReference>
<feature type="domain" description="PI3K/PI4K catalytic" evidence="11">
    <location>
        <begin position="2046"/>
        <end position="2366"/>
    </location>
</feature>
<name>A0A2T9YHD3_9FUNG</name>
<dbReference type="InterPro" id="IPR036940">
    <property type="entry name" value="PI3/4_kinase_cat_sf"/>
</dbReference>
<dbReference type="Gene3D" id="1.25.10.10">
    <property type="entry name" value="Leucine-rich Repeat Variant"/>
    <property type="match status" value="3"/>
</dbReference>
<dbReference type="InterPro" id="IPR009076">
    <property type="entry name" value="FRB_dom"/>
</dbReference>
<dbReference type="Gene3D" id="1.10.1070.11">
    <property type="entry name" value="Phosphatidylinositol 3-/4-kinase, catalytic domain"/>
    <property type="match status" value="1"/>
</dbReference>
<protein>
    <recommendedName>
        <fullName evidence="10">Serine/threonine-protein kinase TOR</fullName>
        <ecNumber evidence="10">2.7.11.1</ecNumber>
    </recommendedName>
</protein>
<comment type="caution">
    <text evidence="14">The sequence shown here is derived from an EMBL/GenBank/DDBJ whole genome shotgun (WGS) entry which is preliminary data.</text>
</comment>
<dbReference type="GO" id="GO:0005634">
    <property type="term" value="C:nucleus"/>
    <property type="evidence" value="ECO:0007669"/>
    <property type="project" value="TreeGrafter"/>
</dbReference>
<accession>A0A2T9YHD3</accession>
<comment type="catalytic activity">
    <reaction evidence="9">
        <text>L-seryl-[protein] + ATP = O-phospho-L-seryl-[protein] + ADP + H(+)</text>
        <dbReference type="Rhea" id="RHEA:17989"/>
        <dbReference type="Rhea" id="RHEA-COMP:9863"/>
        <dbReference type="Rhea" id="RHEA-COMP:11604"/>
        <dbReference type="ChEBI" id="CHEBI:15378"/>
        <dbReference type="ChEBI" id="CHEBI:29999"/>
        <dbReference type="ChEBI" id="CHEBI:30616"/>
        <dbReference type="ChEBI" id="CHEBI:83421"/>
        <dbReference type="ChEBI" id="CHEBI:456216"/>
        <dbReference type="EC" id="2.7.11.1"/>
    </reaction>
</comment>
<dbReference type="Pfam" id="PF23593">
    <property type="entry name" value="HEAT_ATR"/>
    <property type="match status" value="1"/>
</dbReference>
<dbReference type="GO" id="GO:0005524">
    <property type="term" value="F:ATP binding"/>
    <property type="evidence" value="ECO:0007669"/>
    <property type="project" value="UniProtKB-KW"/>
</dbReference>
<keyword evidence="15" id="KW-1185">Reference proteome</keyword>
<gene>
    <name evidence="14" type="ORF">BB561_004248</name>
</gene>
<feature type="domain" description="FAT" evidence="12">
    <location>
        <begin position="1159"/>
        <end position="1868"/>
    </location>
</feature>
<dbReference type="InterPro" id="IPR050517">
    <property type="entry name" value="DDR_Repair_Kinase"/>
</dbReference>
<dbReference type="STRING" id="133385.A0A2T9YHD3"/>
<dbReference type="PROSITE" id="PS51190">
    <property type="entry name" value="FATC"/>
    <property type="match status" value="1"/>
</dbReference>
<feature type="domain" description="FATC" evidence="13">
    <location>
        <begin position="2393"/>
        <end position="2425"/>
    </location>
</feature>
<dbReference type="FunFam" id="3.30.1010.10:FF:000006">
    <property type="entry name" value="Serine/threonine-protein kinase TOR"/>
    <property type="match status" value="1"/>
</dbReference>
<dbReference type="SUPFAM" id="SSF56112">
    <property type="entry name" value="Protein kinase-like (PK-like)"/>
    <property type="match status" value="1"/>
</dbReference>
<dbReference type="GO" id="GO:0004674">
    <property type="term" value="F:protein serine/threonine kinase activity"/>
    <property type="evidence" value="ECO:0007669"/>
    <property type="project" value="UniProtKB-KW"/>
</dbReference>
<dbReference type="GO" id="GO:0016242">
    <property type="term" value="P:negative regulation of macroautophagy"/>
    <property type="evidence" value="ECO:0007669"/>
    <property type="project" value="TreeGrafter"/>
</dbReference>
<dbReference type="GO" id="GO:0106310">
    <property type="term" value="F:protein serine kinase activity"/>
    <property type="evidence" value="ECO:0007669"/>
    <property type="project" value="RHEA"/>
</dbReference>
<dbReference type="SUPFAM" id="SSF47212">
    <property type="entry name" value="FKBP12-rapamycin-binding domain of FKBP-rapamycin-associated protein (FRAP)"/>
    <property type="match status" value="1"/>
</dbReference>
<dbReference type="GO" id="GO:0031931">
    <property type="term" value="C:TORC1 complex"/>
    <property type="evidence" value="ECO:0007669"/>
    <property type="project" value="TreeGrafter"/>
</dbReference>
<evidence type="ECO:0000313" key="14">
    <source>
        <dbReference type="EMBL" id="PVU91733.1"/>
    </source>
</evidence>
<evidence type="ECO:0000256" key="2">
    <source>
        <dbReference type="ARBA" id="ARBA00022527"/>
    </source>
</evidence>
<dbReference type="EC" id="2.7.11.1" evidence="10"/>
<comment type="catalytic activity">
    <reaction evidence="8 10">
        <text>L-threonyl-[protein] + ATP = O-phospho-L-threonyl-[protein] + ADP + H(+)</text>
        <dbReference type="Rhea" id="RHEA:46608"/>
        <dbReference type="Rhea" id="RHEA-COMP:11060"/>
        <dbReference type="Rhea" id="RHEA-COMP:11605"/>
        <dbReference type="ChEBI" id="CHEBI:15378"/>
        <dbReference type="ChEBI" id="CHEBI:30013"/>
        <dbReference type="ChEBI" id="CHEBI:30616"/>
        <dbReference type="ChEBI" id="CHEBI:61977"/>
        <dbReference type="ChEBI" id="CHEBI:456216"/>
        <dbReference type="EC" id="2.7.11.1"/>
    </reaction>
</comment>
<dbReference type="Pfam" id="PF02260">
    <property type="entry name" value="FATC"/>
    <property type="match status" value="1"/>
</dbReference>
<keyword evidence="3 10" id="KW-0808">Transferase</keyword>
<keyword evidence="5 10" id="KW-0547">Nucleotide-binding</keyword>
<evidence type="ECO:0000256" key="7">
    <source>
        <dbReference type="ARBA" id="ARBA00022840"/>
    </source>
</evidence>
<evidence type="ECO:0000256" key="9">
    <source>
        <dbReference type="ARBA" id="ARBA00048679"/>
    </source>
</evidence>
<reference evidence="14 15" key="1">
    <citation type="journal article" date="2018" name="MBio">
        <title>Comparative Genomics Reveals the Core Gene Toolbox for the Fungus-Insect Symbiosis.</title>
        <authorList>
            <person name="Wang Y."/>
            <person name="Stata M."/>
            <person name="Wang W."/>
            <person name="Stajich J.E."/>
            <person name="White M.M."/>
            <person name="Moncalvo J.M."/>
        </authorList>
    </citation>
    <scope>NUCLEOTIDE SEQUENCE [LARGE SCALE GENOMIC DNA]</scope>
    <source>
        <strain evidence="14 15">SWE-8-4</strain>
    </source>
</reference>
<evidence type="ECO:0000259" key="13">
    <source>
        <dbReference type="PROSITE" id="PS51190"/>
    </source>
</evidence>
<evidence type="ECO:0000256" key="5">
    <source>
        <dbReference type="ARBA" id="ARBA00022741"/>
    </source>
</evidence>
<dbReference type="OrthoDB" id="381190at2759"/>
<dbReference type="InterPro" id="IPR036738">
    <property type="entry name" value="FRB_sf"/>
</dbReference>
<dbReference type="PANTHER" id="PTHR11139:SF9">
    <property type="entry name" value="SERINE_THREONINE-PROTEIN KINASE MTOR"/>
    <property type="match status" value="1"/>
</dbReference>
<dbReference type="Pfam" id="PF02259">
    <property type="entry name" value="FAT"/>
    <property type="match status" value="2"/>
</dbReference>
<evidence type="ECO:0000256" key="8">
    <source>
        <dbReference type="ARBA" id="ARBA00047899"/>
    </source>
</evidence>
<sequence>MVTKEATEVLELLIRRKSVIATGIINSEVTRALEWLTAQRERSDAQKITALMVLSACIRGASLVMLEHLPKILEALKLPLCSSKVELSLKLREHREISIRKEVMVLLPLIADYSPTDMSAKTAAGESYMERAMGFLIPQSKKKSDQEDAFIAIGKMALATKELYTSFLVPTMATLRSYLIESIKYKGSYSVSGAFECIGSISKALGPVILKHIQDIVGIVLMTGLSTPLCSVLEILIQEIPQLALDIQERLIDMISVTLVGKPFYRSYSNSIDFSMNNSAAFSKTDLLEIDNLSYVKNLQNSKFRNDITYQGDPSKNTDEILIALKTLGTFGFEEQNLSELLRNDIMMYLSSNDVTIRRETINAVSKIISTNHMYWQHTGPSIDVTNDIIQHLISVSITDDDSSIRVLAIQLFSETDQFDFYLGKIENIESLLMMLNDEVFDISEMMVLIICRLSLTNPAYVIPSLRRLVIQLLTQIEHSNNSQEKEGCIKLLMIIVELSEKWIGPYIPRIVEIVIPKILDANPRLSTKYLDILGALSTVARHDLLPYTESVIEVLIECLQDQTSPIKRMASLKTLGKYARYVGIVSKPLKDHPEMIEILLNMLKSDEDLDIRQEAIKVIGNMGSIDPYIYSQYLKDSKLDNPQLFSPDSSAMGFSSGLDIAGSRKIDESGVYDIKVTKTQKKNIQMGGSMNIKKVGYMGDDNQLLTFQNLDEDLPIDSLGTTFTTDEYHTQMSLYMLVKILRDPMLSEYHTDACQAIIIVYTSLGSLCTKYLRDVVPAIIFAMNMGGIALREFYFEQLGRLVISQKQLIRPYLGVVFELFKNDLGTSPKQQSAAIALIEVVAEVLVGDFGSHLSTVLPFLLNIIEKDQSETRNPTLRVLHAIQIICNNIDAYLTLTIPRLIGLLDFRKQTVVVVDAALKTIAPIVLSVNCRTFASKLILPLIRLYREAPTSFLQNQIMDLFCVLMQQLQDDFVIFMPSIHNAIQCCGTEKQHVEYERCSRDLFSNRLEHAEMKMLHPTLRSEAVVNDDPLTREPKRQLKPNFRVLKRAWATSQKVNKDDWADWMKHLSVELLKESSSPALRACALLASRYSPLGEKLFNSAFVSCFSELSEDDQKELIQSIGIAAENPQVPPEILQAILNLAEYMERDEKPIPISLEKLGDYAQSCHALAKALHYKEIEWELAGGENVVQDLIKLNQDLDNSDAAVGALAFLRKSRPDLADQAEWHARLGQWDEALTAYKIIESRFDNLETSSSVENLEILCQDLDIGENTQKKNCSHTIVKTLSVLNTDTSDIQSQKLDIYLGEMNCYYHLADWELLLPIIREMWNYKEEIRSKVAWIGVNISWAINDISQMETYLNYLPESNKLKSFYHALVSIDKKDFEEASHYIATTRERVLEEMSAQLTESFIRGFSMSVLCQMLSELEEVIKFKTLEDNKTHQDWIINTWQERLNGCQHEVSTWQRLLQIRSLVLPKTRILETWLEFAQMCMNSDQMKLCEQVLKMIVIDEIVQRRSVASDTSSINSYSEPVSSVKTDTIIWDENLKTPETNLFKINQQNNRSDVFTTESINQSNSTSVLDMFIHSSRKLGIEDSFDSLEPFIEYSIYPELMYIYYKFKWKSGEKDFAINSIESISNRLKSSIGFNLNTFGFDNKSVNHKNNYYYDGDYSNHTKYSRHKKLLSKFYYTQAQWLMESNKNEYNEVDKEASAHLMKYGSMHKILKLYQASTVLDKHSYISWHTWALRHYQVMQQIQLENHEITSEMVEEHIVPSVYGFFKAIQLSNTDTTLQDTLRLLTVWFNYGHIDSVSQAISTRFNDVKITTWIQVIPQILARIHTPHDNVRRLIIRLLVDIGKAHPQAILFSLTVTSKSSLGQKQVAANSILEKLRDFYPTLVEQTEMVSTELVRIAILWTEMWHESLEAASRMYFSVGDYKGMIAKLMPLHALLHKKPETLRELHFIQTYGRELREAEEWCIRFSETMSTNPNPNYLRHAWDVYYSIFRKIEKALKQMNSLNLKNVSPKLLDCKSLELAIPGSYTPNKPVIYIDRFNAQISIYSSKQRPRRLQVAGSDGKLYTFLLKGHEDLKQDERVMQLFDLINNLLNRDPETSRRHLSIERFPVIPLSPESGLIGFYPDCDTLHSLIKSYRESRNIVINIEHKYMSFMAPDYEFCTILERLEAFEYGMERTEGNDLQKVLWYKSINAEVWLDRRTNYTRSLAVMSMAGYILGLGDRHPSNLLIHNATGKVVHIDFGDCFEAAINREKFPETVPFRLTRMLVKAMEVNGIEGSFKITSQHTLRVMRANRDSLMAVLEAFVYDPLVSWHYLQDRAKEFDTSIKHMSSNMNLSQSLVPDNYNYPHKINESGIQDQWQIANPKAIAIINRINNKLSGRDFNPRIKLDIPKQVDCLISQATAVENLCQCYFGWCAFW</sequence>
<evidence type="ECO:0000313" key="15">
    <source>
        <dbReference type="Proteomes" id="UP000245383"/>
    </source>
</evidence>
<evidence type="ECO:0000256" key="6">
    <source>
        <dbReference type="ARBA" id="ARBA00022777"/>
    </source>
</evidence>
<dbReference type="InterPro" id="IPR003151">
    <property type="entry name" value="PIK-rel_kinase_FAT"/>
</dbReference>
<dbReference type="Pfam" id="PF00454">
    <property type="entry name" value="PI3_PI4_kinase"/>
    <property type="match status" value="1"/>
</dbReference>
<comment type="similarity">
    <text evidence="1 10">Belongs to the PI3/PI4-kinase family.</text>
</comment>
<dbReference type="Gene3D" id="1.20.120.150">
    <property type="entry name" value="FKBP12-rapamycin binding domain"/>
    <property type="match status" value="1"/>
</dbReference>
<organism evidence="14 15">
    <name type="scientific">Smittium simulii</name>
    <dbReference type="NCBI Taxonomy" id="133385"/>
    <lineage>
        <taxon>Eukaryota</taxon>
        <taxon>Fungi</taxon>
        <taxon>Fungi incertae sedis</taxon>
        <taxon>Zoopagomycota</taxon>
        <taxon>Kickxellomycotina</taxon>
        <taxon>Harpellomycetes</taxon>
        <taxon>Harpellales</taxon>
        <taxon>Legeriomycetaceae</taxon>
        <taxon>Smittium</taxon>
    </lineage>
</organism>
<dbReference type="SMART" id="SM00146">
    <property type="entry name" value="PI3Kc"/>
    <property type="match status" value="1"/>
</dbReference>
<dbReference type="Pfam" id="PF08771">
    <property type="entry name" value="FRB_dom"/>
    <property type="match status" value="1"/>
</dbReference>
<dbReference type="SMART" id="SM01345">
    <property type="entry name" value="Rapamycin_bind"/>
    <property type="match status" value="1"/>
</dbReference>
<dbReference type="GO" id="GO:0031932">
    <property type="term" value="C:TORC2 complex"/>
    <property type="evidence" value="ECO:0007669"/>
    <property type="project" value="TreeGrafter"/>
</dbReference>
<dbReference type="InterPro" id="IPR011009">
    <property type="entry name" value="Kinase-like_dom_sf"/>
</dbReference>